<organism evidence="4 5">
    <name type="scientific">Eptatretus burgeri</name>
    <name type="common">Inshore hagfish</name>
    <dbReference type="NCBI Taxonomy" id="7764"/>
    <lineage>
        <taxon>Eukaryota</taxon>
        <taxon>Metazoa</taxon>
        <taxon>Chordata</taxon>
        <taxon>Craniata</taxon>
        <taxon>Vertebrata</taxon>
        <taxon>Cyclostomata</taxon>
        <taxon>Myxini</taxon>
        <taxon>Myxiniformes</taxon>
        <taxon>Myxinidae</taxon>
        <taxon>Eptatretinae</taxon>
        <taxon>Eptatretus</taxon>
    </lineage>
</organism>
<keyword evidence="5" id="KW-1185">Reference proteome</keyword>
<sequence length="350" mass="40948">YWRYTDVGFSRADAHTNVLRAGGQMTHYNADIYEETEERFLVDFAQKVIDNQREMREQGSKGMAEEKSSHVMGKMEEQDGELAQEEDLPPPANPEEERCLRKDLPALIAMDRDLVGLEERTLLSDDMKIEVAREKWEEEEQESMKRPVGPVHYEHLRENEVRELGVGYFAFSMDEEMRKKQMKRLSLLREQTEEQREKRERLRDRRQSLLEARLAKVRERRGKAPHLENEVMSEVTDKANVVEFVEMNPEPKVEVIVQVRKDTRKGELPPVREWDLGKSFYQGQWQARSSDHWAEGLRDKRPSEFAPPETYFSGTLDREASTHNSSKSQDNPVALSVQDLLSQCRHDSQV</sequence>
<feature type="compositionally biased region" description="Polar residues" evidence="3">
    <location>
        <begin position="322"/>
        <end position="331"/>
    </location>
</feature>
<dbReference type="InterPro" id="IPR025066">
    <property type="entry name" value="CCDC174-like"/>
</dbReference>
<feature type="region of interest" description="Disordered" evidence="3">
    <location>
        <begin position="292"/>
        <end position="333"/>
    </location>
</feature>
<dbReference type="GeneTree" id="ENSGT00440000033958"/>
<dbReference type="Proteomes" id="UP000694388">
    <property type="component" value="Unplaced"/>
</dbReference>
<evidence type="ECO:0000256" key="2">
    <source>
        <dbReference type="SAM" id="Coils"/>
    </source>
</evidence>
<feature type="compositionally biased region" description="Acidic residues" evidence="3">
    <location>
        <begin position="78"/>
        <end position="88"/>
    </location>
</feature>
<dbReference type="GO" id="GO:0005634">
    <property type="term" value="C:nucleus"/>
    <property type="evidence" value="ECO:0007669"/>
    <property type="project" value="TreeGrafter"/>
</dbReference>
<feature type="region of interest" description="Disordered" evidence="3">
    <location>
        <begin position="54"/>
        <end position="97"/>
    </location>
</feature>
<evidence type="ECO:0000313" key="5">
    <source>
        <dbReference type="Proteomes" id="UP000694388"/>
    </source>
</evidence>
<dbReference type="AlphaFoldDB" id="A0A8C4RC01"/>
<dbReference type="OMA" id="DREASTH"/>
<proteinExistence type="predicted"/>
<evidence type="ECO:0000256" key="1">
    <source>
        <dbReference type="ARBA" id="ARBA00023054"/>
    </source>
</evidence>
<accession>A0A8C4RC01</accession>
<evidence type="ECO:0000256" key="3">
    <source>
        <dbReference type="SAM" id="MobiDB-lite"/>
    </source>
</evidence>
<evidence type="ECO:0000313" key="4">
    <source>
        <dbReference type="Ensembl" id="ENSEBUP00000027140.1"/>
    </source>
</evidence>
<feature type="compositionally biased region" description="Basic and acidic residues" evidence="3">
    <location>
        <begin position="54"/>
        <end position="77"/>
    </location>
</feature>
<dbReference type="Pfam" id="PF13300">
    <property type="entry name" value="DUF4078"/>
    <property type="match status" value="1"/>
</dbReference>
<dbReference type="PANTHER" id="PTHR15885:SF1">
    <property type="entry name" value="COILED-COIL DOMAIN-CONTAINING PROTEIN 174"/>
    <property type="match status" value="1"/>
</dbReference>
<feature type="compositionally biased region" description="Basic and acidic residues" evidence="3">
    <location>
        <begin position="292"/>
        <end position="303"/>
    </location>
</feature>
<protein>
    <submittedName>
        <fullName evidence="4">Coiled-coil domain containing 174</fullName>
    </submittedName>
</protein>
<reference evidence="4" key="2">
    <citation type="submission" date="2025-09" db="UniProtKB">
        <authorList>
            <consortium name="Ensembl"/>
        </authorList>
    </citation>
    <scope>IDENTIFICATION</scope>
</reference>
<reference evidence="4" key="1">
    <citation type="submission" date="2025-08" db="UniProtKB">
        <authorList>
            <consortium name="Ensembl"/>
        </authorList>
    </citation>
    <scope>IDENTIFICATION</scope>
</reference>
<dbReference type="Ensembl" id="ENSEBUT00000027716.1">
    <property type="protein sequence ID" value="ENSEBUP00000027140.1"/>
    <property type="gene ID" value="ENSEBUG00000016662.1"/>
</dbReference>
<name>A0A8C4RC01_EPTBU</name>
<feature type="coiled-coil region" evidence="2">
    <location>
        <begin position="178"/>
        <end position="212"/>
    </location>
</feature>
<dbReference type="PANTHER" id="PTHR15885">
    <property type="entry name" value="COILED-COIL DOMAIN-CONTAINING PROTEIN 174"/>
    <property type="match status" value="1"/>
</dbReference>
<keyword evidence="1 2" id="KW-0175">Coiled coil</keyword>